<evidence type="ECO:0000259" key="1">
    <source>
        <dbReference type="Pfam" id="PF01977"/>
    </source>
</evidence>
<dbReference type="Gene3D" id="3.40.1670.10">
    <property type="entry name" value="UbiD C-terminal domain-like"/>
    <property type="match status" value="1"/>
</dbReference>
<feature type="domain" description="3-octaprenyl-4-hydroxybenzoate carboxy-lyase-like C-terminal" evidence="2">
    <location>
        <begin position="321"/>
        <end position="449"/>
    </location>
</feature>
<dbReference type="Pfam" id="PF20696">
    <property type="entry name" value="UbiD_C"/>
    <property type="match status" value="1"/>
</dbReference>
<evidence type="ECO:0000313" key="4">
    <source>
        <dbReference type="Proteomes" id="UP000749040"/>
    </source>
</evidence>
<gene>
    <name evidence="3" type="ORF">ITX44_06200</name>
</gene>
<reference evidence="3 4" key="1">
    <citation type="submission" date="2021-01" db="EMBL/GenBank/DDBJ databases">
        <title>Streptomyces acididurans sp. nov., isolated from a peat swamp forest soil.</title>
        <authorList>
            <person name="Chantavorakit T."/>
            <person name="Duangmal K."/>
        </authorList>
    </citation>
    <scope>NUCLEOTIDE SEQUENCE [LARGE SCALE GENOMIC DNA]</scope>
    <source>
        <strain evidence="3 4">KK5PA1</strain>
    </source>
</reference>
<accession>A0ABS2TM40</accession>
<dbReference type="SUPFAM" id="SSF143968">
    <property type="entry name" value="UbiD C-terminal domain-like"/>
    <property type="match status" value="1"/>
</dbReference>
<comment type="caution">
    <text evidence="3">The sequence shown here is derived from an EMBL/GenBank/DDBJ whole genome shotgun (WGS) entry which is preliminary data.</text>
</comment>
<feature type="domain" description="3-octaprenyl-4-hydroxybenzoate carboxy-lyase-like Rift-related" evidence="1">
    <location>
        <begin position="114"/>
        <end position="315"/>
    </location>
</feature>
<organism evidence="3 4">
    <name type="scientific">Actinacidiphila acididurans</name>
    <dbReference type="NCBI Taxonomy" id="2784346"/>
    <lineage>
        <taxon>Bacteria</taxon>
        <taxon>Bacillati</taxon>
        <taxon>Actinomycetota</taxon>
        <taxon>Actinomycetes</taxon>
        <taxon>Kitasatosporales</taxon>
        <taxon>Streptomycetaceae</taxon>
        <taxon>Actinacidiphila</taxon>
    </lineage>
</organism>
<dbReference type="Pfam" id="PF01977">
    <property type="entry name" value="UbiD"/>
    <property type="match status" value="1"/>
</dbReference>
<proteinExistence type="predicted"/>
<dbReference type="RefSeq" id="WP_205356015.1">
    <property type="nucleotide sequence ID" value="NZ_JADKYB010000003.1"/>
</dbReference>
<dbReference type="InterPro" id="IPR048304">
    <property type="entry name" value="UbiD_Rift_dom"/>
</dbReference>
<dbReference type="PANTHER" id="PTHR30108:SF17">
    <property type="entry name" value="FERULIC ACID DECARBOXYLASE 1"/>
    <property type="match status" value="1"/>
</dbReference>
<dbReference type="EMBL" id="JADKYB010000003">
    <property type="protein sequence ID" value="MBM9504132.1"/>
    <property type="molecule type" value="Genomic_DNA"/>
</dbReference>
<dbReference type="SUPFAM" id="SSF50475">
    <property type="entry name" value="FMN-binding split barrel"/>
    <property type="match status" value="1"/>
</dbReference>
<protein>
    <submittedName>
        <fullName evidence="3">UbiD family decarboxylase</fullName>
    </submittedName>
</protein>
<evidence type="ECO:0000313" key="3">
    <source>
        <dbReference type="EMBL" id="MBM9504132.1"/>
    </source>
</evidence>
<dbReference type="InterPro" id="IPR002830">
    <property type="entry name" value="UbiD"/>
</dbReference>
<name>A0ABS2TM40_9ACTN</name>
<dbReference type="InterPro" id="IPR049381">
    <property type="entry name" value="UbiD-like_C"/>
</dbReference>
<dbReference type="PANTHER" id="PTHR30108">
    <property type="entry name" value="3-OCTAPRENYL-4-HYDROXYBENZOATE CARBOXY-LYASE-RELATED"/>
    <property type="match status" value="1"/>
</dbReference>
<dbReference type="Proteomes" id="UP000749040">
    <property type="component" value="Unassembled WGS sequence"/>
</dbReference>
<evidence type="ECO:0000259" key="2">
    <source>
        <dbReference type="Pfam" id="PF20696"/>
    </source>
</evidence>
<keyword evidence="4" id="KW-1185">Reference proteome</keyword>
<sequence length="485" mass="53051">MGSLEDVNDLRDWLDLARKMDEVRTISGAHWDREIGAASEVNYKRPSPPALLFDDIEDYRPGQRVLTASMANARRLGMTLRLGTDLDDRGLVEALRRRPGEWVENAAKYPVREVDAGPVCENVVRAPDADLLGFPVPKWHEADGGRYIGTGCAVFTTDPDTGVLNAGAYRMQVQNGGKAASVNIEAGKHGAAHVRAWFAREGRAPVTVSLGHDPLLLVVAGTEVPTGLSELEYAGAVRGRPVEVVRGEVTGLPVPAYSELAVEGWLYPDRKEPEGPFGEWTGYYSGGTTPVLTMDIERIYHRDDPIQLGAPPGKPPHDYSYMRSVMKSAMIQDALVRAGLPGVEGVWAHEVGGGRQLLAVAIHQGYAGHARQAGYLTSQLPSAAYMNKFVIVVDADVDPRSLNDVMWAVCTRTDPAEDIETMRRTWGSRVDPLRAAGLPPFNTRAVIDACRPWTRLQDFPQVAESGRDLIDHVVRRWPDVLGGAR</sequence>